<dbReference type="InterPro" id="IPR036264">
    <property type="entry name" value="Bact_exopeptidase_dim_dom"/>
</dbReference>
<proteinExistence type="predicted"/>
<reference evidence="2" key="1">
    <citation type="submission" date="2023-03" db="EMBL/GenBank/DDBJ databases">
        <authorList>
            <person name="Shen W."/>
            <person name="Cai J."/>
        </authorList>
    </citation>
    <scope>NUCLEOTIDE SEQUENCE</scope>
    <source>
        <strain evidence="2">P66-3</strain>
    </source>
</reference>
<dbReference type="InterPro" id="IPR011650">
    <property type="entry name" value="Peptidase_M20_dimer"/>
</dbReference>
<dbReference type="Gene3D" id="3.40.630.10">
    <property type="entry name" value="Zn peptidases"/>
    <property type="match status" value="1"/>
</dbReference>
<organism evidence="2 3">
    <name type="scientific">Enterococcus xiangfangensis</name>
    <dbReference type="NCBI Taxonomy" id="1296537"/>
    <lineage>
        <taxon>Bacteria</taxon>
        <taxon>Bacillati</taxon>
        <taxon>Bacillota</taxon>
        <taxon>Bacilli</taxon>
        <taxon>Lactobacillales</taxon>
        <taxon>Enterococcaceae</taxon>
        <taxon>Enterococcus</taxon>
    </lineage>
</organism>
<dbReference type="InterPro" id="IPR002933">
    <property type="entry name" value="Peptidase_M20"/>
</dbReference>
<dbReference type="EMBL" id="JARQAJ010000002">
    <property type="protein sequence ID" value="MDT2759065.1"/>
    <property type="molecule type" value="Genomic_DNA"/>
</dbReference>
<gene>
    <name evidence="2" type="ORF">P7H27_04745</name>
</gene>
<dbReference type="NCBIfam" id="TIGR01891">
    <property type="entry name" value="amidohydrolases"/>
    <property type="match status" value="1"/>
</dbReference>
<keyword evidence="3" id="KW-1185">Reference proteome</keyword>
<dbReference type="Pfam" id="PF01546">
    <property type="entry name" value="Peptidase_M20"/>
    <property type="match status" value="1"/>
</dbReference>
<feature type="domain" description="Peptidase M20 dimerisation" evidence="1">
    <location>
        <begin position="177"/>
        <end position="273"/>
    </location>
</feature>
<dbReference type="RefSeq" id="WP_311829631.1">
    <property type="nucleotide sequence ID" value="NZ_JARQAJ010000002.1"/>
</dbReference>
<dbReference type="PANTHER" id="PTHR11014">
    <property type="entry name" value="PEPTIDASE M20 FAMILY MEMBER"/>
    <property type="match status" value="1"/>
</dbReference>
<dbReference type="Pfam" id="PF07687">
    <property type="entry name" value="M20_dimer"/>
    <property type="match status" value="1"/>
</dbReference>
<protein>
    <submittedName>
        <fullName evidence="2">Amidohydrolase</fullName>
    </submittedName>
</protein>
<dbReference type="PIRSF" id="PIRSF005962">
    <property type="entry name" value="Pept_M20D_amidohydro"/>
    <property type="match status" value="1"/>
</dbReference>
<name>A0ABU3FBJ0_9ENTE</name>
<accession>A0ABU3FBJ0</accession>
<evidence type="ECO:0000259" key="1">
    <source>
        <dbReference type="Pfam" id="PF07687"/>
    </source>
</evidence>
<comment type="caution">
    <text evidence="2">The sequence shown here is derived from an EMBL/GenBank/DDBJ whole genome shotgun (WGS) entry which is preliminary data.</text>
</comment>
<evidence type="ECO:0000313" key="2">
    <source>
        <dbReference type="EMBL" id="MDT2759065.1"/>
    </source>
</evidence>
<sequence length="383" mass="41493">MNLKQQLVEIRHYLHQHPERSGAEFQTTKFLKEQLIAKNIRLVPTTLKTGVIAEIGNPAKGPTIALRADIDALPIDEQTGLSYASVYSGTMHACGHDFHQTSLLGAAFLLKEKEEQLNGLVRLIFQPAEEGHFGAQQVIDAGHLEDVQAIIGYHNHPGLAPGKIGLRPAGIMAAVDQFEVTIHGVGTHAAAPHLGVDVLVTISGIIQNLQSIVARNSSPLNPSVVSVTHMTAGNTWNVLPDQGFFEGTLRSFSPASRELLNQRFVEIVEHTAATYGAKATIKMIPGPPVTFNDPQLTEWTIEASQEAGDVLHVEPSTAGEDFANFQQKIPGVFAFIGSNGEEGAPAWHHSDFIVKDEGLMTAVNYYVVNAENLLEKLSDNDSK</sequence>
<dbReference type="Gene3D" id="3.30.70.360">
    <property type="match status" value="1"/>
</dbReference>
<dbReference type="PANTHER" id="PTHR11014:SF63">
    <property type="entry name" value="METALLOPEPTIDASE, PUTATIVE (AFU_ORTHOLOGUE AFUA_6G09600)-RELATED"/>
    <property type="match status" value="1"/>
</dbReference>
<dbReference type="SUPFAM" id="SSF55031">
    <property type="entry name" value="Bacterial exopeptidase dimerisation domain"/>
    <property type="match status" value="1"/>
</dbReference>
<dbReference type="Proteomes" id="UP001181046">
    <property type="component" value="Unassembled WGS sequence"/>
</dbReference>
<evidence type="ECO:0000313" key="3">
    <source>
        <dbReference type="Proteomes" id="UP001181046"/>
    </source>
</evidence>
<dbReference type="SUPFAM" id="SSF53187">
    <property type="entry name" value="Zn-dependent exopeptidases"/>
    <property type="match status" value="1"/>
</dbReference>
<dbReference type="InterPro" id="IPR017439">
    <property type="entry name" value="Amidohydrolase"/>
</dbReference>